<evidence type="ECO:0000313" key="2">
    <source>
        <dbReference type="EMBL" id="PUU75474.1"/>
    </source>
</evidence>
<dbReference type="Proteomes" id="UP000244722">
    <property type="component" value="Unassembled WGS sequence"/>
</dbReference>
<accession>A0A2T6ZJ76</accession>
<keyword evidence="1" id="KW-1133">Transmembrane helix</keyword>
<proteinExistence type="predicted"/>
<protein>
    <submittedName>
        <fullName evidence="2">Uncharacterized protein</fullName>
    </submittedName>
</protein>
<sequence length="68" mass="8104">MLVPVRYAVRFLTADNFLHLPVVQLFLIPWLATVFGCRVNVLRRSGCLIKAPYHCYFLAFYFFTFLKW</sequence>
<feature type="transmembrane region" description="Helical" evidence="1">
    <location>
        <begin position="48"/>
        <end position="66"/>
    </location>
</feature>
<evidence type="ECO:0000256" key="1">
    <source>
        <dbReference type="SAM" id="Phobius"/>
    </source>
</evidence>
<keyword evidence="1" id="KW-0812">Transmembrane</keyword>
<organism evidence="2 3">
    <name type="scientific">Tuber borchii</name>
    <name type="common">White truffle</name>
    <dbReference type="NCBI Taxonomy" id="42251"/>
    <lineage>
        <taxon>Eukaryota</taxon>
        <taxon>Fungi</taxon>
        <taxon>Dikarya</taxon>
        <taxon>Ascomycota</taxon>
        <taxon>Pezizomycotina</taxon>
        <taxon>Pezizomycetes</taxon>
        <taxon>Pezizales</taxon>
        <taxon>Tuberaceae</taxon>
        <taxon>Tuber</taxon>
    </lineage>
</organism>
<evidence type="ECO:0000313" key="3">
    <source>
        <dbReference type="Proteomes" id="UP000244722"/>
    </source>
</evidence>
<feature type="transmembrane region" description="Helical" evidence="1">
    <location>
        <begin position="20"/>
        <end position="41"/>
    </location>
</feature>
<reference evidence="2 3" key="1">
    <citation type="submission" date="2017-04" db="EMBL/GenBank/DDBJ databases">
        <title>Draft genome sequence of Tuber borchii Vittad., a whitish edible truffle.</title>
        <authorList>
            <consortium name="DOE Joint Genome Institute"/>
            <person name="Murat C."/>
            <person name="Kuo A."/>
            <person name="Barry K.W."/>
            <person name="Clum A."/>
            <person name="Dockter R.B."/>
            <person name="Fauchery L."/>
            <person name="Iotti M."/>
            <person name="Kohler A."/>
            <person name="Labutti K."/>
            <person name="Lindquist E.A."/>
            <person name="Lipzen A."/>
            <person name="Ohm R.A."/>
            <person name="Wang M."/>
            <person name="Grigoriev I.V."/>
            <person name="Zambonelli A."/>
            <person name="Martin F.M."/>
        </authorList>
    </citation>
    <scope>NUCLEOTIDE SEQUENCE [LARGE SCALE GENOMIC DNA]</scope>
    <source>
        <strain evidence="2 3">Tbo3840</strain>
    </source>
</reference>
<keyword evidence="1" id="KW-0472">Membrane</keyword>
<comment type="caution">
    <text evidence="2">The sequence shown here is derived from an EMBL/GenBank/DDBJ whole genome shotgun (WGS) entry which is preliminary data.</text>
</comment>
<gene>
    <name evidence="2" type="ORF">B9Z19DRAFT_1090267</name>
</gene>
<dbReference type="EMBL" id="NESQ01000229">
    <property type="protein sequence ID" value="PUU75474.1"/>
    <property type="molecule type" value="Genomic_DNA"/>
</dbReference>
<keyword evidence="3" id="KW-1185">Reference proteome</keyword>
<dbReference type="AlphaFoldDB" id="A0A2T6ZJ76"/>
<name>A0A2T6ZJ76_TUBBO</name>